<dbReference type="OrthoDB" id="3025589at2759"/>
<proteinExistence type="predicted"/>
<feature type="transmembrane region" description="Helical" evidence="1">
    <location>
        <begin position="51"/>
        <end position="71"/>
    </location>
</feature>
<sequence>MSSVNIWTANLIQAMTSIDIACTAIALFMWTYSVTIFSELTEEERSGRRRYLVISFMILACSCISSITSGIESHRAALETLPSLDNFQDVFESRYNGVLMKTSSVTLYLQAWIGDALLVYRCFIIWRDRLGLAVIPVLIYILSMGVGIRCLVPDYDTWGFEESEIRLILETVDAFIYLILHITITALIAYRLLSARNHLMKVLPNADDKPYTSIVAMFIESAAAITIFAAGYAITNLLAGWPAYQANSIFLIGYNACITLVPQLIIFRVATGRSWAKHPGEESTALSKQIQFARSDKTGDLESSQSTE</sequence>
<dbReference type="RefSeq" id="XP_001840511.2">
    <property type="nucleotide sequence ID" value="XM_001840459.2"/>
</dbReference>
<comment type="caution">
    <text evidence="2">The sequence shown here is derived from an EMBL/GenBank/DDBJ whole genome shotgun (WGS) entry which is preliminary data.</text>
</comment>
<evidence type="ECO:0000256" key="1">
    <source>
        <dbReference type="SAM" id="Phobius"/>
    </source>
</evidence>
<dbReference type="InParanoid" id="A8PD22"/>
<feature type="transmembrane region" description="Helical" evidence="1">
    <location>
        <begin position="214"/>
        <end position="234"/>
    </location>
</feature>
<keyword evidence="1" id="KW-1133">Transmembrane helix</keyword>
<feature type="transmembrane region" description="Helical" evidence="1">
    <location>
        <begin position="105"/>
        <end position="123"/>
    </location>
</feature>
<dbReference type="GeneID" id="6017158"/>
<name>A8PD22_COPC7</name>
<feature type="transmembrane region" description="Helical" evidence="1">
    <location>
        <begin position="130"/>
        <end position="148"/>
    </location>
</feature>
<protein>
    <recommendedName>
        <fullName evidence="4">Integral membrane protein</fullName>
    </recommendedName>
</protein>
<evidence type="ECO:0000313" key="2">
    <source>
        <dbReference type="EMBL" id="EAU81311.2"/>
    </source>
</evidence>
<dbReference type="Proteomes" id="UP000001861">
    <property type="component" value="Unassembled WGS sequence"/>
</dbReference>
<dbReference type="OMA" id="PEMASMY"/>
<evidence type="ECO:0008006" key="4">
    <source>
        <dbReference type="Google" id="ProtNLM"/>
    </source>
</evidence>
<dbReference type="AlphaFoldDB" id="A8PD22"/>
<reference evidence="2 3" key="1">
    <citation type="journal article" date="2010" name="Proc. Natl. Acad. Sci. U.S.A.">
        <title>Insights into evolution of multicellular fungi from the assembled chromosomes of the mushroom Coprinopsis cinerea (Coprinus cinereus).</title>
        <authorList>
            <person name="Stajich J.E."/>
            <person name="Wilke S.K."/>
            <person name="Ahren D."/>
            <person name="Au C.H."/>
            <person name="Birren B.W."/>
            <person name="Borodovsky M."/>
            <person name="Burns C."/>
            <person name="Canback B."/>
            <person name="Casselton L.A."/>
            <person name="Cheng C.K."/>
            <person name="Deng J."/>
            <person name="Dietrich F.S."/>
            <person name="Fargo D.C."/>
            <person name="Farman M.L."/>
            <person name="Gathman A.C."/>
            <person name="Goldberg J."/>
            <person name="Guigo R."/>
            <person name="Hoegger P.J."/>
            <person name="Hooker J.B."/>
            <person name="Huggins A."/>
            <person name="James T.Y."/>
            <person name="Kamada T."/>
            <person name="Kilaru S."/>
            <person name="Kodira C."/>
            <person name="Kues U."/>
            <person name="Kupfer D."/>
            <person name="Kwan H.S."/>
            <person name="Lomsadze A."/>
            <person name="Li W."/>
            <person name="Lilly W.W."/>
            <person name="Ma L.J."/>
            <person name="Mackey A.J."/>
            <person name="Manning G."/>
            <person name="Martin F."/>
            <person name="Muraguchi H."/>
            <person name="Natvig D.O."/>
            <person name="Palmerini H."/>
            <person name="Ramesh M.A."/>
            <person name="Rehmeyer C.J."/>
            <person name="Roe B.A."/>
            <person name="Shenoy N."/>
            <person name="Stanke M."/>
            <person name="Ter-Hovhannisyan V."/>
            <person name="Tunlid A."/>
            <person name="Velagapudi R."/>
            <person name="Vision T.J."/>
            <person name="Zeng Q."/>
            <person name="Zolan M.E."/>
            <person name="Pukkila P.J."/>
        </authorList>
    </citation>
    <scope>NUCLEOTIDE SEQUENCE [LARGE SCALE GENOMIC DNA]</scope>
    <source>
        <strain evidence="3">Okayama-7 / 130 / ATCC MYA-4618 / FGSC 9003</strain>
    </source>
</reference>
<dbReference type="HOGENOM" id="CLU_044614_4_0_1"/>
<keyword evidence="1" id="KW-0812">Transmembrane</keyword>
<dbReference type="VEuPathDB" id="FungiDB:CC1G_07241"/>
<evidence type="ECO:0000313" key="3">
    <source>
        <dbReference type="Proteomes" id="UP000001861"/>
    </source>
</evidence>
<keyword evidence="3" id="KW-1185">Reference proteome</keyword>
<keyword evidence="1" id="KW-0472">Membrane</keyword>
<feature type="transmembrane region" description="Helical" evidence="1">
    <location>
        <begin position="6"/>
        <end position="30"/>
    </location>
</feature>
<dbReference type="KEGG" id="cci:CC1G_07241"/>
<organism evidence="2 3">
    <name type="scientific">Coprinopsis cinerea (strain Okayama-7 / 130 / ATCC MYA-4618 / FGSC 9003)</name>
    <name type="common">Inky cap fungus</name>
    <name type="synonym">Hormographiella aspergillata</name>
    <dbReference type="NCBI Taxonomy" id="240176"/>
    <lineage>
        <taxon>Eukaryota</taxon>
        <taxon>Fungi</taxon>
        <taxon>Dikarya</taxon>
        <taxon>Basidiomycota</taxon>
        <taxon>Agaricomycotina</taxon>
        <taxon>Agaricomycetes</taxon>
        <taxon>Agaricomycetidae</taxon>
        <taxon>Agaricales</taxon>
        <taxon>Agaricineae</taxon>
        <taxon>Psathyrellaceae</taxon>
        <taxon>Coprinopsis</taxon>
    </lineage>
</organism>
<accession>A8PD22</accession>
<feature type="transmembrane region" description="Helical" evidence="1">
    <location>
        <begin position="246"/>
        <end position="267"/>
    </location>
</feature>
<feature type="transmembrane region" description="Helical" evidence="1">
    <location>
        <begin position="174"/>
        <end position="193"/>
    </location>
</feature>
<gene>
    <name evidence="2" type="ORF">CC1G_07241</name>
</gene>
<dbReference type="EMBL" id="AACS02000006">
    <property type="protein sequence ID" value="EAU81311.2"/>
    <property type="molecule type" value="Genomic_DNA"/>
</dbReference>